<dbReference type="AlphaFoldDB" id="A0A0F9I2P4"/>
<protein>
    <submittedName>
        <fullName evidence="1">Uncharacterized protein</fullName>
    </submittedName>
</protein>
<evidence type="ECO:0000313" key="1">
    <source>
        <dbReference type="EMBL" id="KKM21802.1"/>
    </source>
</evidence>
<accession>A0A0F9I2P4</accession>
<reference evidence="1" key="1">
    <citation type="journal article" date="2015" name="Nature">
        <title>Complex archaea that bridge the gap between prokaryotes and eukaryotes.</title>
        <authorList>
            <person name="Spang A."/>
            <person name="Saw J.H."/>
            <person name="Jorgensen S.L."/>
            <person name="Zaremba-Niedzwiedzka K."/>
            <person name="Martijn J."/>
            <person name="Lind A.E."/>
            <person name="van Eijk R."/>
            <person name="Schleper C."/>
            <person name="Guy L."/>
            <person name="Ettema T.J."/>
        </authorList>
    </citation>
    <scope>NUCLEOTIDE SEQUENCE</scope>
</reference>
<comment type="caution">
    <text evidence="1">The sequence shown here is derived from an EMBL/GenBank/DDBJ whole genome shotgun (WGS) entry which is preliminary data.</text>
</comment>
<sequence length="330" mass="40005">MNLNTTVIDRIKKNYIQIDSERYNQIKEFLCLIWNKFKKIILIKEVDYENYSEQLNTLIDFYDPKKNPATRLKAIEKLPSYDIINEKINISKDQFQNMLELKIIYEIKRTSNNHLLLTPEGFIFYLALINSKNYDDIYRLNTFVIQNYEKMLFEKYREYVFEKFENLQIEEDIEINLSNKEIAILLFFLINGSIGEENMFKRNSMEVEIAINCIVQAFNKNIEMNEETRYNEEIVPIRILQRDLSTLQKKIRYAIYSEKSIYYLKVQEKDYVISSLRKVLENKERNEMIGRWNNLIKEYNYWRPLLRQENVCFYDFNAVNSIEKDIIRIS</sequence>
<dbReference type="EMBL" id="LAZR01013475">
    <property type="protein sequence ID" value="KKM21802.1"/>
    <property type="molecule type" value="Genomic_DNA"/>
</dbReference>
<name>A0A0F9I2P4_9ZZZZ</name>
<gene>
    <name evidence="1" type="ORF">LCGC14_1631770</name>
</gene>
<proteinExistence type="predicted"/>
<organism evidence="1">
    <name type="scientific">marine sediment metagenome</name>
    <dbReference type="NCBI Taxonomy" id="412755"/>
    <lineage>
        <taxon>unclassified sequences</taxon>
        <taxon>metagenomes</taxon>
        <taxon>ecological metagenomes</taxon>
    </lineage>
</organism>